<dbReference type="AlphaFoldDB" id="A0A1D1VFE6"/>
<sequence length="113" mass="12210">MEIMGSEKVPYCTHNEYGGNQGVNTLSTGLETHFPGTHSVLDFAKLCRPHIGRRGTSVDEYGRHGLSCKFGGGRYSRHSALNESLKRAQTPAQIPAILEPQGSLGPTRDAQTA</sequence>
<evidence type="ECO:0000313" key="2">
    <source>
        <dbReference type="EMBL" id="GAV00352.1"/>
    </source>
</evidence>
<name>A0A1D1VFE6_RAMVA</name>
<dbReference type="EMBL" id="BDGG01000006">
    <property type="protein sequence ID" value="GAV00352.1"/>
    <property type="molecule type" value="Genomic_DNA"/>
</dbReference>
<reference evidence="2 3" key="1">
    <citation type="journal article" date="2016" name="Nat. Commun.">
        <title>Extremotolerant tardigrade genome and improved radiotolerance of human cultured cells by tardigrade-unique protein.</title>
        <authorList>
            <person name="Hashimoto T."/>
            <person name="Horikawa D.D."/>
            <person name="Saito Y."/>
            <person name="Kuwahara H."/>
            <person name="Kozuka-Hata H."/>
            <person name="Shin-I T."/>
            <person name="Minakuchi Y."/>
            <person name="Ohishi K."/>
            <person name="Motoyama A."/>
            <person name="Aizu T."/>
            <person name="Enomoto A."/>
            <person name="Kondo K."/>
            <person name="Tanaka S."/>
            <person name="Hara Y."/>
            <person name="Koshikawa S."/>
            <person name="Sagara H."/>
            <person name="Miura T."/>
            <person name="Yokobori S."/>
            <person name="Miyagawa K."/>
            <person name="Suzuki Y."/>
            <person name="Kubo T."/>
            <person name="Oyama M."/>
            <person name="Kohara Y."/>
            <person name="Fujiyama A."/>
            <person name="Arakawa K."/>
            <person name="Katayama T."/>
            <person name="Toyoda A."/>
            <person name="Kunieda T."/>
        </authorList>
    </citation>
    <scope>NUCLEOTIDE SEQUENCE [LARGE SCALE GENOMIC DNA]</scope>
    <source>
        <strain evidence="2 3">YOKOZUNA-1</strain>
    </source>
</reference>
<dbReference type="Proteomes" id="UP000186922">
    <property type="component" value="Unassembled WGS sequence"/>
</dbReference>
<comment type="caution">
    <text evidence="2">The sequence shown here is derived from an EMBL/GenBank/DDBJ whole genome shotgun (WGS) entry which is preliminary data.</text>
</comment>
<keyword evidence="3" id="KW-1185">Reference proteome</keyword>
<accession>A0A1D1VFE6</accession>
<proteinExistence type="predicted"/>
<protein>
    <submittedName>
        <fullName evidence="2">Uncharacterized protein</fullName>
    </submittedName>
</protein>
<evidence type="ECO:0000256" key="1">
    <source>
        <dbReference type="SAM" id="MobiDB-lite"/>
    </source>
</evidence>
<evidence type="ECO:0000313" key="3">
    <source>
        <dbReference type="Proteomes" id="UP000186922"/>
    </source>
</evidence>
<feature type="region of interest" description="Disordered" evidence="1">
    <location>
        <begin position="87"/>
        <end position="113"/>
    </location>
</feature>
<gene>
    <name evidence="2" type="primary">RvY_11215-1</name>
    <name evidence="2" type="synonym">RvY_11215.1</name>
    <name evidence="2" type="ORF">RvY_11215</name>
</gene>
<organism evidence="2 3">
    <name type="scientific">Ramazzottius varieornatus</name>
    <name type="common">Water bear</name>
    <name type="synonym">Tardigrade</name>
    <dbReference type="NCBI Taxonomy" id="947166"/>
    <lineage>
        <taxon>Eukaryota</taxon>
        <taxon>Metazoa</taxon>
        <taxon>Ecdysozoa</taxon>
        <taxon>Tardigrada</taxon>
        <taxon>Eutardigrada</taxon>
        <taxon>Parachela</taxon>
        <taxon>Hypsibioidea</taxon>
        <taxon>Ramazzottiidae</taxon>
        <taxon>Ramazzottius</taxon>
    </lineage>
</organism>